<dbReference type="GO" id="GO:0005634">
    <property type="term" value="C:nucleus"/>
    <property type="evidence" value="ECO:0007669"/>
    <property type="project" value="TreeGrafter"/>
</dbReference>
<comment type="caution">
    <text evidence="17">The sequence shown here is derived from an EMBL/GenBank/DDBJ whole genome shotgun (WGS) entry which is preliminary data.</text>
</comment>
<evidence type="ECO:0000259" key="14">
    <source>
        <dbReference type="PROSITE" id="PS50880"/>
    </source>
</evidence>
<dbReference type="GO" id="GO:0003917">
    <property type="term" value="F:DNA topoisomerase type I (single strand cut, ATP-independent) activity"/>
    <property type="evidence" value="ECO:0007669"/>
    <property type="project" value="UniProtKB-EC"/>
</dbReference>
<accession>A0A8J2R7H1</accession>
<evidence type="ECO:0000256" key="7">
    <source>
        <dbReference type="ARBA" id="ARBA00023029"/>
    </source>
</evidence>
<dbReference type="PROSITE" id="PS52039">
    <property type="entry name" value="TOPO_IA_2"/>
    <property type="match status" value="1"/>
</dbReference>
<dbReference type="PROSITE" id="PS51999">
    <property type="entry name" value="ZF_GRF"/>
    <property type="match status" value="1"/>
</dbReference>
<dbReference type="PRINTS" id="PR00417">
    <property type="entry name" value="PRTPISMRASEI"/>
</dbReference>
<evidence type="ECO:0000259" key="15">
    <source>
        <dbReference type="PROSITE" id="PS51999"/>
    </source>
</evidence>
<evidence type="ECO:0000313" key="17">
    <source>
        <dbReference type="EMBL" id="CAG9584781.1"/>
    </source>
</evidence>
<keyword evidence="18" id="KW-1185">Reference proteome</keyword>
<dbReference type="Pfam" id="PF01131">
    <property type="entry name" value="Topoisom_bac"/>
    <property type="match status" value="1"/>
</dbReference>
<feature type="domain" description="GRF-type" evidence="15">
    <location>
        <begin position="594"/>
        <end position="631"/>
    </location>
</feature>
<dbReference type="AlphaFoldDB" id="A0A8J2R7H1"/>
<dbReference type="InterPro" id="IPR006171">
    <property type="entry name" value="TOPRIM_dom"/>
</dbReference>
<feature type="compositionally biased region" description="Polar residues" evidence="13">
    <location>
        <begin position="633"/>
        <end position="661"/>
    </location>
</feature>
<dbReference type="Pfam" id="PF06839">
    <property type="entry name" value="Zn_ribbon_GRF"/>
    <property type="match status" value="1"/>
</dbReference>
<dbReference type="GO" id="GO:0006310">
    <property type="term" value="P:DNA recombination"/>
    <property type="evidence" value="ECO:0007669"/>
    <property type="project" value="TreeGrafter"/>
</dbReference>
<evidence type="ECO:0000256" key="2">
    <source>
        <dbReference type="ARBA" id="ARBA00009446"/>
    </source>
</evidence>
<evidence type="ECO:0000256" key="5">
    <source>
        <dbReference type="ARBA" id="ARBA00022771"/>
    </source>
</evidence>
<evidence type="ECO:0000256" key="13">
    <source>
        <dbReference type="SAM" id="MobiDB-lite"/>
    </source>
</evidence>
<dbReference type="GO" id="GO:0006281">
    <property type="term" value="P:DNA repair"/>
    <property type="evidence" value="ECO:0007669"/>
    <property type="project" value="TreeGrafter"/>
</dbReference>
<reference evidence="17" key="1">
    <citation type="submission" date="2021-09" db="EMBL/GenBank/DDBJ databases">
        <authorList>
            <person name="Martin H S."/>
        </authorList>
    </citation>
    <scope>NUCLEOTIDE SEQUENCE</scope>
</reference>
<evidence type="ECO:0000256" key="4">
    <source>
        <dbReference type="ARBA" id="ARBA00022723"/>
    </source>
</evidence>
<dbReference type="InterPro" id="IPR003601">
    <property type="entry name" value="Topo_IA_2"/>
</dbReference>
<dbReference type="InterPro" id="IPR013497">
    <property type="entry name" value="Topo_IA_cen"/>
</dbReference>
<dbReference type="PROSITE" id="PS00396">
    <property type="entry name" value="TOPO_IA_1"/>
    <property type="match status" value="1"/>
</dbReference>
<evidence type="ECO:0000256" key="1">
    <source>
        <dbReference type="ARBA" id="ARBA00000213"/>
    </source>
</evidence>
<dbReference type="FunFam" id="3.40.50.140:FF:000003">
    <property type="entry name" value="DNA topoisomerase"/>
    <property type="match status" value="1"/>
</dbReference>
<dbReference type="InterPro" id="IPR034144">
    <property type="entry name" value="TOPRIM_TopoIII"/>
</dbReference>
<name>A0A8J2R7H1_9NEOP</name>
<dbReference type="Gene3D" id="2.70.20.10">
    <property type="entry name" value="Topoisomerase I, domain 3"/>
    <property type="match status" value="1"/>
</dbReference>
<evidence type="ECO:0000313" key="18">
    <source>
        <dbReference type="Proteomes" id="UP000789524"/>
    </source>
</evidence>
<comment type="similarity">
    <text evidence="2 12">Belongs to the type IA topoisomerase family.</text>
</comment>
<dbReference type="Gene3D" id="1.10.290.10">
    <property type="entry name" value="Topoisomerase I, domain 4"/>
    <property type="match status" value="1"/>
</dbReference>
<keyword evidence="9 12" id="KW-0413">Isomerase</keyword>
<keyword evidence="8 12" id="KW-0238">DNA-binding</keyword>
<dbReference type="InterPro" id="IPR013825">
    <property type="entry name" value="Topo_IA_cen_sub2"/>
</dbReference>
<dbReference type="CDD" id="cd03362">
    <property type="entry name" value="TOPRIM_TopoIA_TopoIII"/>
    <property type="match status" value="1"/>
</dbReference>
<dbReference type="SMART" id="SM00437">
    <property type="entry name" value="TOP1Ac"/>
    <property type="match status" value="1"/>
</dbReference>
<gene>
    <name evidence="17" type="ORF">DCHRY22_LOCUS15309</name>
</gene>
<evidence type="ECO:0000259" key="16">
    <source>
        <dbReference type="PROSITE" id="PS52039"/>
    </source>
</evidence>
<dbReference type="SMART" id="SM00436">
    <property type="entry name" value="TOP1Bc"/>
    <property type="match status" value="1"/>
</dbReference>
<dbReference type="SUPFAM" id="SSF56712">
    <property type="entry name" value="Prokaryotic type I DNA topoisomerase"/>
    <property type="match status" value="1"/>
</dbReference>
<comment type="function">
    <text evidence="10">Releases the supercoiling and torsional tension of DNA introduced during the DNA replication and transcription by transiently cleaving and rejoining one strand of the DNA duplex. Introduces a single-strand break via transesterification at a target site in duplex DNA. The scissile phosphodiester is attacked by the catalytic tyrosine of the enzyme, resulting in the formation of a DNA-(5'-phosphotyrosyl)-enzyme intermediate and the expulsion of a 3'-OH DNA strand. The free DNA strand than undergoes passage around the unbroken strand thus removing DNA supercoils. Finally, in the religation step, the DNA 3'-OH attacks the covalent intermediate to expel the active-site tyrosine and restore the DNA phosphodiester backbone. Weakly relaxes negative supercoils and displays a distinct preference for binding single-stranded DNA.</text>
</comment>
<keyword evidence="5 11" id="KW-0863">Zinc-finger</keyword>
<dbReference type="InterPro" id="IPR023405">
    <property type="entry name" value="Topo_IA_core_domain"/>
</dbReference>
<dbReference type="PROSITE" id="PS50880">
    <property type="entry name" value="TOPRIM"/>
    <property type="match status" value="1"/>
</dbReference>
<dbReference type="GO" id="GO:0008270">
    <property type="term" value="F:zinc ion binding"/>
    <property type="evidence" value="ECO:0007669"/>
    <property type="project" value="UniProtKB-KW"/>
</dbReference>
<dbReference type="GO" id="GO:0031422">
    <property type="term" value="C:RecQ family helicase-topoisomerase III complex"/>
    <property type="evidence" value="ECO:0007669"/>
    <property type="project" value="TreeGrafter"/>
</dbReference>
<dbReference type="GO" id="GO:0003677">
    <property type="term" value="F:DNA binding"/>
    <property type="evidence" value="ECO:0007669"/>
    <property type="project" value="UniProtKB-KW"/>
</dbReference>
<dbReference type="OrthoDB" id="430051at2759"/>
<dbReference type="EC" id="5.6.2.1" evidence="3 12"/>
<dbReference type="Gene3D" id="1.10.460.10">
    <property type="entry name" value="Topoisomerase I, domain 2"/>
    <property type="match status" value="1"/>
</dbReference>
<evidence type="ECO:0000256" key="6">
    <source>
        <dbReference type="ARBA" id="ARBA00022833"/>
    </source>
</evidence>
<dbReference type="InterPro" id="IPR023406">
    <property type="entry name" value="Topo_IA_AS"/>
</dbReference>
<feature type="domain" description="Toprim" evidence="14">
    <location>
        <begin position="1"/>
        <end position="98"/>
    </location>
</feature>
<dbReference type="InterPro" id="IPR010666">
    <property type="entry name" value="Znf_GRF"/>
</dbReference>
<dbReference type="Gene3D" id="3.40.50.140">
    <property type="match status" value="1"/>
</dbReference>
<proteinExistence type="inferred from homology"/>
<comment type="function">
    <text evidence="12">Introduces a single-strand break via transesterification at a target site in duplex DNA. Releases the supercoiling and torsional tension of DNA introduced during the DNA replication and transcription by transiently cleaving and rejoining one strand of the DNA duplex. The scissile phosphodiester is attacked by the catalytic tyrosine of the enzyme, resulting in the formation of a DNA-(5'-phosphotyrosyl)-enzyme intermediate and the expulsion of a 3'-OH DNA strand.</text>
</comment>
<dbReference type="InterPro" id="IPR003602">
    <property type="entry name" value="Topo_IA_DNA-bd_dom"/>
</dbReference>
<dbReference type="Proteomes" id="UP000789524">
    <property type="component" value="Unassembled WGS sequence"/>
</dbReference>
<dbReference type="FunFam" id="1.10.290.10:FF:000001">
    <property type="entry name" value="DNA topoisomerase"/>
    <property type="match status" value="1"/>
</dbReference>
<organism evidence="17 18">
    <name type="scientific">Danaus chrysippus</name>
    <name type="common">African queen</name>
    <dbReference type="NCBI Taxonomy" id="151541"/>
    <lineage>
        <taxon>Eukaryota</taxon>
        <taxon>Metazoa</taxon>
        <taxon>Ecdysozoa</taxon>
        <taxon>Arthropoda</taxon>
        <taxon>Hexapoda</taxon>
        <taxon>Insecta</taxon>
        <taxon>Pterygota</taxon>
        <taxon>Neoptera</taxon>
        <taxon>Endopterygota</taxon>
        <taxon>Lepidoptera</taxon>
        <taxon>Glossata</taxon>
        <taxon>Ditrysia</taxon>
        <taxon>Papilionoidea</taxon>
        <taxon>Nymphalidae</taxon>
        <taxon>Danainae</taxon>
        <taxon>Danaini</taxon>
        <taxon>Danaina</taxon>
        <taxon>Danaus</taxon>
        <taxon>Anosia</taxon>
    </lineage>
</organism>
<feature type="region of interest" description="Disordered" evidence="13">
    <location>
        <begin position="317"/>
        <end position="337"/>
    </location>
</feature>
<evidence type="ECO:0000256" key="8">
    <source>
        <dbReference type="ARBA" id="ARBA00023125"/>
    </source>
</evidence>
<dbReference type="PANTHER" id="PTHR11390">
    <property type="entry name" value="PROKARYOTIC DNA TOPOISOMERASE"/>
    <property type="match status" value="1"/>
</dbReference>
<feature type="compositionally biased region" description="Low complexity" evidence="13">
    <location>
        <begin position="564"/>
        <end position="583"/>
    </location>
</feature>
<keyword evidence="6" id="KW-0862">Zinc</keyword>
<sequence length="684" mass="78416">MVMTSVSGHLLNYEFVNKNESRKWQTYDPRQLFYEPVRKSCPDNYENIKKTLQREIRGCDGLIIWTDCDREGENIGFEIIEVCKTINRNINIYRAKFSEITEQSVRQALNNLGVPDEHTSKAVDIRQELDLRIGAVFTRFQTVKIQSALPNNVANKLVSFGSCQFPTLGFVVERWRAIENFIPEKFWKLQVNHTVGNESTDFLWDRVKIFDKDVCKILYNMCLENKTATIVNVETKPKTKWRPLPLDTVELEKQASRLLKINAKTTMQIAEKLYTAGIISYPRTETNQFSNDINLVNLIELQKVDPNWGTFAQNVLSQGPNPRRGNKSDQAHPPIHPTKHVTNLVDMERRVYEFIVRTFLACCSKDAVGKETTVRLTIADEGFHASGLIVTERNYLDVYPYEKWTSKYIHDYQVGNTFTATKVEMLESETSPPELLTEANLITLMEKHGIGTDATHADHIETIKSRHYVTIEGNKFKPTELGKGLVEGYDMLSLPMSKPHLRANFETDLKLICERKKSAETVLRDQIEEYKKLYDKILSEQNKLIDSWKRRLQNYTWSEQPLHTGSTSNSNATSRNTPSTSRSSRTDSGDTVMCHCNRPAVILTCQKSNKNKGRKFYKCDECKFFKWVEDSLPSNVQNPYETPPNSGGSNGANTNRPTTSRQPRHCSLCRRTGHNITNCPARGV</sequence>
<dbReference type="PANTHER" id="PTHR11390:SF21">
    <property type="entry name" value="DNA TOPOISOMERASE 3-ALPHA"/>
    <property type="match status" value="1"/>
</dbReference>
<feature type="region of interest" description="Disordered" evidence="13">
    <location>
        <begin position="560"/>
        <end position="590"/>
    </location>
</feature>
<evidence type="ECO:0000256" key="11">
    <source>
        <dbReference type="PROSITE-ProRule" id="PRU01343"/>
    </source>
</evidence>
<dbReference type="InterPro" id="IPR013824">
    <property type="entry name" value="Topo_IA_cen_sub1"/>
</dbReference>
<dbReference type="InterPro" id="IPR000380">
    <property type="entry name" value="Topo_IA"/>
</dbReference>
<dbReference type="CDD" id="cd00186">
    <property type="entry name" value="TOP1Ac"/>
    <property type="match status" value="1"/>
</dbReference>
<keyword evidence="7 12" id="KW-0799">Topoisomerase</keyword>
<keyword evidence="4" id="KW-0479">Metal-binding</keyword>
<dbReference type="EMBL" id="CAKASE010000082">
    <property type="protein sequence ID" value="CAG9584781.1"/>
    <property type="molecule type" value="Genomic_DNA"/>
</dbReference>
<evidence type="ECO:0000256" key="3">
    <source>
        <dbReference type="ARBA" id="ARBA00012891"/>
    </source>
</evidence>
<evidence type="ECO:0000256" key="10">
    <source>
        <dbReference type="ARBA" id="ARBA00056363"/>
    </source>
</evidence>
<evidence type="ECO:0000256" key="9">
    <source>
        <dbReference type="ARBA" id="ARBA00023235"/>
    </source>
</evidence>
<dbReference type="InterPro" id="IPR013826">
    <property type="entry name" value="Topo_IA_cen_sub3"/>
</dbReference>
<dbReference type="Pfam" id="PF01751">
    <property type="entry name" value="Toprim"/>
    <property type="match status" value="1"/>
</dbReference>
<dbReference type="GO" id="GO:0006265">
    <property type="term" value="P:DNA topological change"/>
    <property type="evidence" value="ECO:0007669"/>
    <property type="project" value="InterPro"/>
</dbReference>
<feature type="region of interest" description="Disordered" evidence="13">
    <location>
        <begin position="633"/>
        <end position="667"/>
    </location>
</feature>
<comment type="catalytic activity">
    <reaction evidence="1 12">
        <text>ATP-independent breakage of single-stranded DNA, followed by passage and rejoining.</text>
        <dbReference type="EC" id="5.6.2.1"/>
    </reaction>
</comment>
<feature type="domain" description="Topo IA-type catalytic" evidence="16">
    <location>
        <begin position="116"/>
        <end position="534"/>
    </location>
</feature>
<evidence type="ECO:0000256" key="12">
    <source>
        <dbReference type="RuleBase" id="RU362092"/>
    </source>
</evidence>
<protein>
    <recommendedName>
        <fullName evidence="3 12">DNA topoisomerase</fullName>
        <ecNumber evidence="3 12">5.6.2.1</ecNumber>
    </recommendedName>
</protein>